<feature type="transmembrane region" description="Helical" evidence="8">
    <location>
        <begin position="82"/>
        <end position="103"/>
    </location>
</feature>
<feature type="compositionally biased region" description="Basic residues" evidence="7">
    <location>
        <begin position="446"/>
        <end position="468"/>
    </location>
</feature>
<evidence type="ECO:0000256" key="8">
    <source>
        <dbReference type="SAM" id="Phobius"/>
    </source>
</evidence>
<keyword evidence="6 8" id="KW-0472">Membrane</keyword>
<dbReference type="InterPro" id="IPR010290">
    <property type="entry name" value="TM_effector"/>
</dbReference>
<dbReference type="CDD" id="cd06173">
    <property type="entry name" value="MFS_MefA_like"/>
    <property type="match status" value="1"/>
</dbReference>
<feature type="transmembrane region" description="Helical" evidence="8">
    <location>
        <begin position="347"/>
        <end position="368"/>
    </location>
</feature>
<feature type="transmembrane region" description="Helical" evidence="8">
    <location>
        <begin position="214"/>
        <end position="237"/>
    </location>
</feature>
<evidence type="ECO:0000256" key="1">
    <source>
        <dbReference type="ARBA" id="ARBA00004651"/>
    </source>
</evidence>
<feature type="transmembrane region" description="Helical" evidence="8">
    <location>
        <begin position="309"/>
        <end position="326"/>
    </location>
</feature>
<evidence type="ECO:0000313" key="9">
    <source>
        <dbReference type="EMBL" id="GAA0553704.1"/>
    </source>
</evidence>
<feature type="transmembrane region" description="Helical" evidence="8">
    <location>
        <begin position="174"/>
        <end position="193"/>
    </location>
</feature>
<feature type="region of interest" description="Disordered" evidence="7">
    <location>
        <begin position="423"/>
        <end position="468"/>
    </location>
</feature>
<keyword evidence="4 8" id="KW-0812">Transmembrane</keyword>
<dbReference type="PANTHER" id="PTHR23513:SF11">
    <property type="entry name" value="STAPHYLOFERRIN A TRANSPORTER"/>
    <property type="match status" value="1"/>
</dbReference>
<dbReference type="InterPro" id="IPR036259">
    <property type="entry name" value="MFS_trans_sf"/>
</dbReference>
<keyword evidence="10" id="KW-1185">Reference proteome</keyword>
<keyword evidence="2" id="KW-0813">Transport</keyword>
<evidence type="ECO:0000256" key="3">
    <source>
        <dbReference type="ARBA" id="ARBA00022475"/>
    </source>
</evidence>
<reference evidence="10" key="1">
    <citation type="journal article" date="2019" name="Int. J. Syst. Evol. Microbiol.">
        <title>The Global Catalogue of Microorganisms (GCM) 10K type strain sequencing project: providing services to taxonomists for standard genome sequencing and annotation.</title>
        <authorList>
            <consortium name="The Broad Institute Genomics Platform"/>
            <consortium name="The Broad Institute Genome Sequencing Center for Infectious Disease"/>
            <person name="Wu L."/>
            <person name="Ma J."/>
        </authorList>
    </citation>
    <scope>NUCLEOTIDE SEQUENCE [LARGE SCALE GENOMIC DNA]</scope>
    <source>
        <strain evidence="10">JCM 10303</strain>
    </source>
</reference>
<dbReference type="Gene3D" id="1.20.1250.20">
    <property type="entry name" value="MFS general substrate transporter like domains"/>
    <property type="match status" value="1"/>
</dbReference>
<feature type="transmembrane region" description="Helical" evidence="8">
    <location>
        <begin position="21"/>
        <end position="43"/>
    </location>
</feature>
<evidence type="ECO:0000256" key="7">
    <source>
        <dbReference type="SAM" id="MobiDB-lite"/>
    </source>
</evidence>
<evidence type="ECO:0000313" key="10">
    <source>
        <dbReference type="Proteomes" id="UP001500729"/>
    </source>
</evidence>
<keyword evidence="3" id="KW-1003">Cell membrane</keyword>
<dbReference type="SUPFAM" id="SSF103473">
    <property type="entry name" value="MFS general substrate transporter"/>
    <property type="match status" value="1"/>
</dbReference>
<evidence type="ECO:0000256" key="4">
    <source>
        <dbReference type="ARBA" id="ARBA00022692"/>
    </source>
</evidence>
<feature type="transmembrane region" description="Helical" evidence="8">
    <location>
        <begin position="144"/>
        <end position="168"/>
    </location>
</feature>
<accession>A0ABP3NZF2</accession>
<dbReference type="Proteomes" id="UP001500729">
    <property type="component" value="Unassembled WGS sequence"/>
</dbReference>
<dbReference type="EMBL" id="BAAAGS010000061">
    <property type="protein sequence ID" value="GAA0553704.1"/>
    <property type="molecule type" value="Genomic_DNA"/>
</dbReference>
<evidence type="ECO:0000256" key="2">
    <source>
        <dbReference type="ARBA" id="ARBA00022448"/>
    </source>
</evidence>
<name>A0ABP3NZF2_SACER</name>
<protein>
    <submittedName>
        <fullName evidence="9">MFS transporter</fullName>
    </submittedName>
</protein>
<dbReference type="PANTHER" id="PTHR23513">
    <property type="entry name" value="INTEGRAL MEMBRANE EFFLUX PROTEIN-RELATED"/>
    <property type="match status" value="1"/>
</dbReference>
<feature type="transmembrane region" description="Helical" evidence="8">
    <location>
        <begin position="49"/>
        <end position="70"/>
    </location>
</feature>
<comment type="caution">
    <text evidence="9">The sequence shown here is derived from an EMBL/GenBank/DDBJ whole genome shotgun (WGS) entry which is preliminary data.</text>
</comment>
<dbReference type="Pfam" id="PF05977">
    <property type="entry name" value="MFS_3"/>
    <property type="match status" value="1"/>
</dbReference>
<feature type="transmembrane region" description="Helical" evidence="8">
    <location>
        <begin position="380"/>
        <end position="399"/>
    </location>
</feature>
<evidence type="ECO:0000256" key="6">
    <source>
        <dbReference type="ARBA" id="ARBA00023136"/>
    </source>
</evidence>
<feature type="transmembrane region" description="Helical" evidence="8">
    <location>
        <begin position="109"/>
        <end position="132"/>
    </location>
</feature>
<comment type="subcellular location">
    <subcellularLocation>
        <location evidence="1">Cell membrane</location>
        <topology evidence="1">Multi-pass membrane protein</topology>
    </subcellularLocation>
</comment>
<proteinExistence type="predicted"/>
<gene>
    <name evidence="9" type="ORF">GCM10009533_59680</name>
</gene>
<keyword evidence="5 8" id="KW-1133">Transmembrane helix</keyword>
<feature type="transmembrane region" description="Helical" evidence="8">
    <location>
        <begin position="284"/>
        <end position="303"/>
    </location>
</feature>
<feature type="transmembrane region" description="Helical" evidence="8">
    <location>
        <begin position="257"/>
        <end position="277"/>
    </location>
</feature>
<evidence type="ECO:0000256" key="5">
    <source>
        <dbReference type="ARBA" id="ARBA00022989"/>
    </source>
</evidence>
<organism evidence="9 10">
    <name type="scientific">Saccharopolyspora erythraea</name>
    <name type="common">Streptomyces erythraeus</name>
    <dbReference type="NCBI Taxonomy" id="1836"/>
    <lineage>
        <taxon>Bacteria</taxon>
        <taxon>Bacillati</taxon>
        <taxon>Actinomycetota</taxon>
        <taxon>Actinomycetes</taxon>
        <taxon>Pseudonocardiales</taxon>
        <taxon>Pseudonocardiaceae</taxon>
        <taxon>Saccharopolyspora</taxon>
    </lineage>
</organism>
<sequence>MRSSPASAFRALRYPDYRRWATADFVSVTGAWMQNLGLNWFVLTKTGSPGLLGLSLLFQALPGVLLASWAGALADRWPAQRVLYVTQALHGVLALVLAGVAWADGPLGAVYAIALAGGVVSVFDGPALGRFGSQLVTREDLSNALGLGSILSSGGRILGMGLAGALVAVTGVPVLFLINALSFGAVLFALARVRPEGIHPIASSPPERAGVRAGVRYVCGHRPLIVLFALTFVLSSLGRNYQVTMAAMSQGPLHAGAAGYSTLSVVFAAGTIVGGFVAASRQELTLHLVLAMALGTSVLQAFSGAAPDLWTFAVAVFPIAVGAVVLDTATSTRIQLDSDEDMRGRVLAAKGMVTAASGAVGGPLLGWMSETAGAGHALQVAGAVTVAATAGAWALFSWMKERRDLPRQQKWARLAAVHPASPSVDLPPVADKAVVRPPRGPQWQRPGRRRTGRIARRRNRARSHASVE</sequence>